<evidence type="ECO:0000256" key="1">
    <source>
        <dbReference type="ARBA" id="ARBA00001933"/>
    </source>
</evidence>
<comment type="catalytic activity">
    <reaction evidence="5">
        <text>(sulfur carrier)-H + L-cysteine = (sulfur carrier)-SH + L-alanine</text>
        <dbReference type="Rhea" id="RHEA:43892"/>
        <dbReference type="Rhea" id="RHEA-COMP:14737"/>
        <dbReference type="Rhea" id="RHEA-COMP:14739"/>
        <dbReference type="ChEBI" id="CHEBI:29917"/>
        <dbReference type="ChEBI" id="CHEBI:35235"/>
        <dbReference type="ChEBI" id="CHEBI:57972"/>
        <dbReference type="ChEBI" id="CHEBI:64428"/>
        <dbReference type="EC" id="2.8.1.7"/>
    </reaction>
</comment>
<organism evidence="8 9">
    <name type="scientific">Filifactor villosus</name>
    <dbReference type="NCBI Taxonomy" id="29374"/>
    <lineage>
        <taxon>Bacteria</taxon>
        <taxon>Bacillati</taxon>
        <taxon>Bacillota</taxon>
        <taxon>Clostridia</taxon>
        <taxon>Peptostreptococcales</taxon>
        <taxon>Filifactoraceae</taxon>
        <taxon>Filifactor</taxon>
    </lineage>
</organism>
<dbReference type="PANTHER" id="PTHR43586">
    <property type="entry name" value="CYSTEINE DESULFURASE"/>
    <property type="match status" value="1"/>
</dbReference>
<keyword evidence="9" id="KW-1185">Reference proteome</keyword>
<dbReference type="InterPro" id="IPR015422">
    <property type="entry name" value="PyrdxlP-dep_Trfase_small"/>
</dbReference>
<evidence type="ECO:0000256" key="6">
    <source>
        <dbReference type="RuleBase" id="RU004504"/>
    </source>
</evidence>
<comment type="cofactor">
    <cofactor evidence="1 6">
        <name>pyridoxal 5'-phosphate</name>
        <dbReference type="ChEBI" id="CHEBI:597326"/>
    </cofactor>
</comment>
<gene>
    <name evidence="8" type="ORF">ACFO4R_06720</name>
</gene>
<dbReference type="InterPro" id="IPR000192">
    <property type="entry name" value="Aminotrans_V_dom"/>
</dbReference>
<evidence type="ECO:0000313" key="8">
    <source>
        <dbReference type="EMBL" id="MFC4804775.1"/>
    </source>
</evidence>
<reference evidence="9" key="1">
    <citation type="journal article" date="2019" name="Int. J. Syst. Evol. Microbiol.">
        <title>The Global Catalogue of Microorganisms (GCM) 10K type strain sequencing project: providing services to taxonomists for standard genome sequencing and annotation.</title>
        <authorList>
            <consortium name="The Broad Institute Genomics Platform"/>
            <consortium name="The Broad Institute Genome Sequencing Center for Infectious Disease"/>
            <person name="Wu L."/>
            <person name="Ma J."/>
        </authorList>
    </citation>
    <scope>NUCLEOTIDE SEQUENCE [LARGE SCALE GENOMIC DNA]</scope>
    <source>
        <strain evidence="9">CCUG 46385</strain>
    </source>
</reference>
<keyword evidence="8" id="KW-0808">Transferase</keyword>
<dbReference type="PANTHER" id="PTHR43586:SF4">
    <property type="entry name" value="ISOPENICILLIN N EPIMERASE"/>
    <property type="match status" value="1"/>
</dbReference>
<sequence length="380" mass="42370">MIYLDNAATTLVKPKRVVDALIVAINHMGNAGRGATEEAMQASRRIYEAREKLADFFGSESPTRIAFTCNSTESLNLAIKGLLKSGDHVITTVMEHNSVLRPLYEMEERGTELSFVRCDEKGRPYYEEFESNIRENTVAIVCTHASNLTGNVVDIERIGRLCRERGLLFIVDASQTAGYLPIDVQKMKIDVLCFTGHKSMLGLQGTGGIYVREGVELRALKTGGTGIRTYSRTHPTQMPTVAEAGTLNGHGIVALSEAVSYLNEEGLEAIAGRERELMRRFYDEVSKMEGMKIYGDFETELRCPIVALNFKDYDSAEVSDELMRRYEISTRSGGHCAPLMHRSLGTEEQGAVRFSFSHFNTEEEVDVAVRALRELVSEEE</sequence>
<dbReference type="EC" id="2.8.1.7" evidence="3"/>
<dbReference type="InterPro" id="IPR015421">
    <property type="entry name" value="PyrdxlP-dep_Trfase_major"/>
</dbReference>
<dbReference type="InterPro" id="IPR016454">
    <property type="entry name" value="Cysteine_dSase"/>
</dbReference>
<name>A0ABV9QJL4_9FIRM</name>
<dbReference type="SUPFAM" id="SSF53383">
    <property type="entry name" value="PLP-dependent transferases"/>
    <property type="match status" value="1"/>
</dbReference>
<dbReference type="PIRSF" id="PIRSF005572">
    <property type="entry name" value="NifS"/>
    <property type="match status" value="1"/>
</dbReference>
<comment type="caution">
    <text evidence="8">The sequence shown here is derived from an EMBL/GenBank/DDBJ whole genome shotgun (WGS) entry which is preliminary data.</text>
</comment>
<evidence type="ECO:0000256" key="2">
    <source>
        <dbReference type="ARBA" id="ARBA00010447"/>
    </source>
</evidence>
<evidence type="ECO:0000256" key="3">
    <source>
        <dbReference type="ARBA" id="ARBA00012239"/>
    </source>
</evidence>
<dbReference type="NCBIfam" id="TIGR01977">
    <property type="entry name" value="am_tr_V_EF2568"/>
    <property type="match status" value="1"/>
</dbReference>
<dbReference type="Proteomes" id="UP001595916">
    <property type="component" value="Unassembled WGS sequence"/>
</dbReference>
<keyword evidence="8" id="KW-0032">Aminotransferase</keyword>
<protein>
    <recommendedName>
        <fullName evidence="3">cysteine desulfurase</fullName>
        <ecNumber evidence="3">2.8.1.7</ecNumber>
    </recommendedName>
</protein>
<accession>A0ABV9QJL4</accession>
<feature type="domain" description="Aminotransferase class V" evidence="7">
    <location>
        <begin position="2"/>
        <end position="366"/>
    </location>
</feature>
<dbReference type="RefSeq" id="WP_379788293.1">
    <property type="nucleotide sequence ID" value="NZ_JBHSHL010000022.1"/>
</dbReference>
<dbReference type="PROSITE" id="PS00595">
    <property type="entry name" value="AA_TRANSFER_CLASS_5"/>
    <property type="match status" value="1"/>
</dbReference>
<dbReference type="Gene3D" id="3.90.1150.10">
    <property type="entry name" value="Aspartate Aminotransferase, domain 1"/>
    <property type="match status" value="1"/>
</dbReference>
<dbReference type="GO" id="GO:0008483">
    <property type="term" value="F:transaminase activity"/>
    <property type="evidence" value="ECO:0007669"/>
    <property type="project" value="UniProtKB-KW"/>
</dbReference>
<dbReference type="EMBL" id="JBHSHL010000022">
    <property type="protein sequence ID" value="MFC4804775.1"/>
    <property type="molecule type" value="Genomic_DNA"/>
</dbReference>
<keyword evidence="4" id="KW-0663">Pyridoxal phosphate</keyword>
<evidence type="ECO:0000256" key="5">
    <source>
        <dbReference type="ARBA" id="ARBA00050776"/>
    </source>
</evidence>
<dbReference type="Gene3D" id="3.40.640.10">
    <property type="entry name" value="Type I PLP-dependent aspartate aminotransferase-like (Major domain)"/>
    <property type="match status" value="1"/>
</dbReference>
<dbReference type="InterPro" id="IPR020578">
    <property type="entry name" value="Aminotrans_V_PyrdxlP_BS"/>
</dbReference>
<dbReference type="Pfam" id="PF00266">
    <property type="entry name" value="Aminotran_5"/>
    <property type="match status" value="1"/>
</dbReference>
<evidence type="ECO:0000313" key="9">
    <source>
        <dbReference type="Proteomes" id="UP001595916"/>
    </source>
</evidence>
<evidence type="ECO:0000256" key="4">
    <source>
        <dbReference type="ARBA" id="ARBA00022898"/>
    </source>
</evidence>
<dbReference type="InterPro" id="IPR015424">
    <property type="entry name" value="PyrdxlP-dep_Trfase"/>
</dbReference>
<evidence type="ECO:0000259" key="7">
    <source>
        <dbReference type="Pfam" id="PF00266"/>
    </source>
</evidence>
<dbReference type="InterPro" id="IPR010969">
    <property type="entry name" value="Cys_dSase-rel_unknwn_funct"/>
</dbReference>
<comment type="similarity">
    <text evidence="2">Belongs to the class-V pyridoxal-phosphate-dependent aminotransferase family. Csd subfamily.</text>
</comment>
<proteinExistence type="inferred from homology"/>